<dbReference type="SUPFAM" id="SSF51338">
    <property type="entry name" value="Composite domain of metallo-dependent hydrolases"/>
    <property type="match status" value="1"/>
</dbReference>
<evidence type="ECO:0000313" key="4">
    <source>
        <dbReference type="EMBL" id="AQZ52180.1"/>
    </source>
</evidence>
<evidence type="ECO:0000256" key="2">
    <source>
        <dbReference type="ARBA" id="ARBA00022801"/>
    </source>
</evidence>
<keyword evidence="5" id="KW-1185">Reference proteome</keyword>
<gene>
    <name evidence="4" type="primary">atzA_2</name>
    <name evidence="4" type="ORF">Mame_02857</name>
</gene>
<dbReference type="KEGG" id="mmed:Mame_02857"/>
<feature type="domain" description="Amidohydrolase-related" evidence="3">
    <location>
        <begin position="58"/>
        <end position="437"/>
    </location>
</feature>
<organism evidence="4 5">
    <name type="scientific">Martelella mediterranea DSM 17316</name>
    <dbReference type="NCBI Taxonomy" id="1122214"/>
    <lineage>
        <taxon>Bacteria</taxon>
        <taxon>Pseudomonadati</taxon>
        <taxon>Pseudomonadota</taxon>
        <taxon>Alphaproteobacteria</taxon>
        <taxon>Hyphomicrobiales</taxon>
        <taxon>Aurantimonadaceae</taxon>
        <taxon>Martelella</taxon>
    </lineage>
</organism>
<dbReference type="RefSeq" id="WP_018063170.1">
    <property type="nucleotide sequence ID" value="NZ_AQWH01000002.1"/>
</dbReference>
<dbReference type="Gene3D" id="3.20.20.140">
    <property type="entry name" value="Metal-dependent hydrolases"/>
    <property type="match status" value="1"/>
</dbReference>
<keyword evidence="2 4" id="KW-0378">Hydrolase</keyword>
<dbReference type="GO" id="GO:0016810">
    <property type="term" value="F:hydrolase activity, acting on carbon-nitrogen (but not peptide) bonds"/>
    <property type="evidence" value="ECO:0007669"/>
    <property type="project" value="InterPro"/>
</dbReference>
<evidence type="ECO:0000313" key="5">
    <source>
        <dbReference type="Proteomes" id="UP000191135"/>
    </source>
</evidence>
<dbReference type="eggNOG" id="COG0402">
    <property type="taxonomic scope" value="Bacteria"/>
</dbReference>
<dbReference type="InterPro" id="IPR011059">
    <property type="entry name" value="Metal-dep_hydrolase_composite"/>
</dbReference>
<dbReference type="EMBL" id="CP020330">
    <property type="protein sequence ID" value="AQZ52180.1"/>
    <property type="molecule type" value="Genomic_DNA"/>
</dbReference>
<evidence type="ECO:0000256" key="1">
    <source>
        <dbReference type="ARBA" id="ARBA00006745"/>
    </source>
</evidence>
<dbReference type="STRING" id="1122214.Mame_02857"/>
<dbReference type="AlphaFoldDB" id="A0A1U9Z3E8"/>
<protein>
    <submittedName>
        <fullName evidence="4">Atrazine chlorohydrolase</fullName>
        <ecNumber evidence="4">3.8.1.8</ecNumber>
    </submittedName>
</protein>
<dbReference type="PANTHER" id="PTHR43794">
    <property type="entry name" value="AMINOHYDROLASE SSNA-RELATED"/>
    <property type="match status" value="1"/>
</dbReference>
<dbReference type="Pfam" id="PF01979">
    <property type="entry name" value="Amidohydro_1"/>
    <property type="match status" value="1"/>
</dbReference>
<sequence length="501" mass="55131">MAILIKNGLVINQKTGAHSFATGDVLIDGDRIIGKGGDLSARAAAFQDLQVIDASDKLVMPGFIDAHMHSNEGFEMGRYDNLPLEIWLSEVYPPLGSPAMTWREHYLRAMLVAIISLRSGVTTLQDDVINISGTPEAVDATASAFRDVGLRGWITASMWDESYCNSLPFMGDLMPAEMKARLDAMPAPDWKEQIALFEELSGKWHGKDNIRIILGPCGPQRCSKRLLQECADLSQARDLPVHCHVLETKTQAVTGEEKYGRTLVQFLKDMGLMTHRLTMNHAIWLTDEDIAMMGAANCSTTHNPLANLKLGSGVSPVRRMMNAGVNVALGCDGVASADTADIFVAFKAAAGLHKIGSFDYNDWISAHEVYDMATTSAARSSLMEKEVGTLEEGMLADIILMDRTDWGFMPLHDPIKKIAFSVNSDVVTHSIVGGNLVMEDRKLTRVNENDLRGEIAEAAARFERDHCPEMSRGAAEVRPYLDQMYDKATTREIGLYPRVKV</sequence>
<reference evidence="4 5" key="1">
    <citation type="submission" date="2017-03" db="EMBL/GenBank/DDBJ databases">
        <title>Foreign affairs: Plasmid Transfer between Roseobacters and Rhizobia.</title>
        <authorList>
            <person name="Bartling P."/>
            <person name="Bunk B."/>
            <person name="Overmann J."/>
            <person name="Brinkmann H."/>
            <person name="Petersen J."/>
        </authorList>
    </citation>
    <scope>NUCLEOTIDE SEQUENCE [LARGE SCALE GENOMIC DNA]</scope>
    <source>
        <strain evidence="4 5">MACL11</strain>
    </source>
</reference>
<dbReference type="Proteomes" id="UP000191135">
    <property type="component" value="Chromosome"/>
</dbReference>
<dbReference type="OrthoDB" id="9796020at2"/>
<dbReference type="InterPro" id="IPR050287">
    <property type="entry name" value="MTA/SAH_deaminase"/>
</dbReference>
<dbReference type="InterPro" id="IPR032466">
    <property type="entry name" value="Metal_Hydrolase"/>
</dbReference>
<dbReference type="Gene3D" id="2.30.40.10">
    <property type="entry name" value="Urease, subunit C, domain 1"/>
    <property type="match status" value="1"/>
</dbReference>
<dbReference type="GO" id="GO:0018788">
    <property type="term" value="F:atrazine chlorohydrolase activity"/>
    <property type="evidence" value="ECO:0007669"/>
    <property type="project" value="UniProtKB-EC"/>
</dbReference>
<accession>A0A1U9Z3E8</accession>
<proteinExistence type="inferred from homology"/>
<comment type="similarity">
    <text evidence="1">Belongs to the metallo-dependent hydrolases superfamily. ATZ/TRZ family.</text>
</comment>
<evidence type="ECO:0000259" key="3">
    <source>
        <dbReference type="Pfam" id="PF01979"/>
    </source>
</evidence>
<name>A0A1U9Z3E8_9HYPH</name>
<dbReference type="EC" id="3.8.1.8" evidence="4"/>
<dbReference type="SUPFAM" id="SSF51556">
    <property type="entry name" value="Metallo-dependent hydrolases"/>
    <property type="match status" value="1"/>
</dbReference>
<dbReference type="PANTHER" id="PTHR43794:SF11">
    <property type="entry name" value="AMIDOHYDROLASE-RELATED DOMAIN-CONTAINING PROTEIN"/>
    <property type="match status" value="1"/>
</dbReference>
<dbReference type="InterPro" id="IPR006680">
    <property type="entry name" value="Amidohydro-rel"/>
</dbReference>